<keyword evidence="1" id="KW-0732">Signal</keyword>
<evidence type="ECO:0008006" key="4">
    <source>
        <dbReference type="Google" id="ProtNLM"/>
    </source>
</evidence>
<proteinExistence type="predicted"/>
<keyword evidence="3" id="KW-1185">Reference proteome</keyword>
<protein>
    <recommendedName>
        <fullName evidence="4">Lipoprotein</fullName>
    </recommendedName>
</protein>
<organism evidence="2 3">
    <name type="scientific">Vibrio stylophorae</name>
    <dbReference type="NCBI Taxonomy" id="659351"/>
    <lineage>
        <taxon>Bacteria</taxon>
        <taxon>Pseudomonadati</taxon>
        <taxon>Pseudomonadota</taxon>
        <taxon>Gammaproteobacteria</taxon>
        <taxon>Vibrionales</taxon>
        <taxon>Vibrionaceae</taxon>
        <taxon>Vibrio</taxon>
    </lineage>
</organism>
<gene>
    <name evidence="2" type="ORF">VST7929_02776</name>
</gene>
<evidence type="ECO:0000313" key="3">
    <source>
        <dbReference type="Proteomes" id="UP000838672"/>
    </source>
</evidence>
<feature type="signal peptide" evidence="1">
    <location>
        <begin position="1"/>
        <end position="31"/>
    </location>
</feature>
<dbReference type="EMBL" id="CAKLDI010000002">
    <property type="protein sequence ID" value="CAH0535115.1"/>
    <property type="molecule type" value="Genomic_DNA"/>
</dbReference>
<comment type="caution">
    <text evidence="2">The sequence shown here is derived from an EMBL/GenBank/DDBJ whole genome shotgun (WGS) entry which is preliminary data.</text>
</comment>
<dbReference type="Proteomes" id="UP000838672">
    <property type="component" value="Unassembled WGS sequence"/>
</dbReference>
<evidence type="ECO:0000256" key="1">
    <source>
        <dbReference type="SAM" id="SignalP"/>
    </source>
</evidence>
<dbReference type="RefSeq" id="WP_237467975.1">
    <property type="nucleotide sequence ID" value="NZ_CAKLDI010000002.1"/>
</dbReference>
<evidence type="ECO:0000313" key="2">
    <source>
        <dbReference type="EMBL" id="CAH0535115.1"/>
    </source>
</evidence>
<accession>A0ABN8DWX0</accession>
<reference evidence="2" key="1">
    <citation type="submission" date="2021-11" db="EMBL/GenBank/DDBJ databases">
        <authorList>
            <person name="Rodrigo-Torres L."/>
            <person name="Arahal R. D."/>
            <person name="Lucena T."/>
        </authorList>
    </citation>
    <scope>NUCLEOTIDE SEQUENCE</scope>
    <source>
        <strain evidence="2">CECT 7929</strain>
    </source>
</reference>
<name>A0ABN8DWX0_9VIBR</name>
<feature type="chain" id="PRO_5045665584" description="Lipoprotein" evidence="1">
    <location>
        <begin position="32"/>
        <end position="707"/>
    </location>
</feature>
<sequence length="707" mass="80388">MTPMIMTPMMSKVFKFSAAALTFLLAGCAQNQLVYQPNATVKPSNNYYLQIALEYDVQVKDERASLEGELILESQMRLTAHPEDDAFTLQLINPDTDTHQFGRDREPLRTLLSEPLRLSMDGKLSLEGEQVALYQALEQYPSEQAILEGADYSRLTNLLPLLPPALEKVKGAAVEVVLNQNMRVKYEVLWVTETRVRVAFASQTKGDELLQGWADYDPKTGLLQQMRGVSRIDVSTEKYQGAVQAIVAIYGTPWLPQGSGNFGDQYSYERYGEERAQYLAELLGELLPERSETQFETEFTAEQQVILRPQRRMNSAAYMPVIDYQLLDKKQQPQDAWLRLDAFRRAEFELALGNQGEQPEPVFVKVYSPSYQTQHVEIPVVGDTVTYEHPLFYIKGEKARRWGEDYWDFYIEQAVNAGIGGFSFQTQNNRVVDTGGEYIANEVGYAQRGNQVAQWLNLSAPVESYRLMVRFDENDVKTMPLSWLQETGVKAQQFDLLRAAKVFAARAPGQEMFDPYGITAQQPEPKVTLSAHQLSVAIAPQMKKLCQLNVLEGTYLGDAITWQPIPPTRSYYRSKKNDGSLQFRLTAHQGETWYFYDASADVSVLCAKAQLTPLNAAQDYQLLHPWMIQLQGEYANWTFEQVQQNLQAFDSKGRVLQWMQPDPEADFQLPSIKAWGNIHQVVRLARSESEPVLEQKVSFGPMPQPQK</sequence>